<dbReference type="Proteomes" id="UP001270053">
    <property type="component" value="Unassembled WGS sequence"/>
</dbReference>
<dbReference type="Proteomes" id="UP001278738">
    <property type="component" value="Unassembled WGS sequence"/>
</dbReference>
<organism evidence="2 3">
    <name type="scientific">Flavobacterium flavipigmentatum</name>
    <dbReference type="NCBI Taxonomy" id="2893884"/>
    <lineage>
        <taxon>Bacteria</taxon>
        <taxon>Pseudomonadati</taxon>
        <taxon>Bacteroidota</taxon>
        <taxon>Flavobacteriia</taxon>
        <taxon>Flavobacteriales</taxon>
        <taxon>Flavobacteriaceae</taxon>
        <taxon>Flavobacterium</taxon>
    </lineage>
</organism>
<protein>
    <submittedName>
        <fullName evidence="2">Uncharacterized protein</fullName>
    </submittedName>
</protein>
<gene>
    <name evidence="1" type="ORF">SGQ18_13270</name>
    <name evidence="2" type="ORF">SGQ44_13600</name>
</gene>
<evidence type="ECO:0000313" key="3">
    <source>
        <dbReference type="Proteomes" id="UP001270053"/>
    </source>
</evidence>
<dbReference type="EMBL" id="JAWXVG010000006">
    <property type="protein sequence ID" value="MDX6183134.1"/>
    <property type="molecule type" value="Genomic_DNA"/>
</dbReference>
<evidence type="ECO:0000313" key="1">
    <source>
        <dbReference type="EMBL" id="MDX6183134.1"/>
    </source>
</evidence>
<keyword evidence="4" id="KW-1185">Reference proteome</keyword>
<evidence type="ECO:0000313" key="2">
    <source>
        <dbReference type="EMBL" id="MDX6186797.1"/>
    </source>
</evidence>
<reference evidence="2 4" key="1">
    <citation type="submission" date="2023-11" db="EMBL/GenBank/DDBJ databases">
        <title>Unpublished Manusciprt.</title>
        <authorList>
            <person name="Saticioglu I.B."/>
            <person name="Ay H."/>
            <person name="Ajmi N."/>
            <person name="Altun S."/>
            <person name="Duman M."/>
        </authorList>
    </citation>
    <scope>NUCLEOTIDE SEQUENCE</scope>
    <source>
        <strain evidence="1 4">Fl-33</strain>
        <strain evidence="2">Fl-77</strain>
    </source>
</reference>
<comment type="caution">
    <text evidence="2">The sequence shown here is derived from an EMBL/GenBank/DDBJ whole genome shotgun (WGS) entry which is preliminary data.</text>
</comment>
<dbReference type="RefSeq" id="WP_229976286.1">
    <property type="nucleotide sequence ID" value="NZ_CP087133.1"/>
</dbReference>
<dbReference type="EMBL" id="JAWXVH010000007">
    <property type="protein sequence ID" value="MDX6186797.1"/>
    <property type="molecule type" value="Genomic_DNA"/>
</dbReference>
<dbReference type="AlphaFoldDB" id="A0AAJ2SAY8"/>
<name>A0AAJ2SAY8_9FLAO</name>
<sequence>MEDKNKADVMSDWKAEFTKRVQTESKSRKETFTFYDAIKKENHHTKRDKVFLSVVSFLNSEPLKNNDYVKFVSCYITTGYKLNVKYFRNNLKKLKEYYKKVDEANAKGETFNPFSIKAYKRYVLFMVLKFRGEYTSDLDEAFGVQTVGHREYNPLTNIPSVLRGELPFEVKEYDIKRAFPTFIDIELNTNHRANIYDTLNKKTFAYLLNSNATNGGADRNTILKEISKIYGNDSDKVCTLERFQTKGGAFLDFSKYEKEYIERFVVENNLAHYVRLHDGVFVLQETECKTTVFEKVEFSIKECIKPPIENEIVNFYTIDQNNKVYTSPTMYADFFIQENFLRISTPDDKIFLLKDTNNVVNFFNHNTDIVGFLKENIIEFGNSFDAVADTIARENFSVIKQGFLLIPSIELQYYTDTKNTFGLPFKNGFYYFEINDKGILKRKEYTDVKGFFAPHEIQSREFKYTDEVGMFEQFLIRVSIGLKEPEIQDHKNIIESFKTMFGYLCHNYKDATKNPCIVLTDMDADDETRNGRRGKTLISKAVQEVQESIIKGGKEFDSGYTHVFADLEKKHNVYIIDDVPAGFKYDDLYTNILGDISCQRKGLKAEAIKFQDAPKFVITSNWVVPYDEKNASTNGRFIEYKFTNYYNTRHTPKDEFKCAFFQDWNSDEWNRFYSFVFRCVILYLQKGIIKTEYNKTNDNYKAYFSNDAIHNEFHNCITVLMSGTTPFEFTVSDFLRVYNDKENPLRFEKMFTTKNTKKLIDAWVGKFNTENKDYYFEYNNRRKWIKVNK</sequence>
<proteinExistence type="predicted"/>
<evidence type="ECO:0000313" key="4">
    <source>
        <dbReference type="Proteomes" id="UP001278738"/>
    </source>
</evidence>
<accession>A0AAJ2SAY8</accession>